<proteinExistence type="predicted"/>
<dbReference type="Pfam" id="PF10198">
    <property type="entry name" value="Ada3"/>
    <property type="match status" value="1"/>
</dbReference>
<evidence type="ECO:0000313" key="2">
    <source>
        <dbReference type="EMBL" id="CAK7935901.1"/>
    </source>
</evidence>
<gene>
    <name evidence="2" type="ORF">PM001_LOCUS21051</name>
</gene>
<dbReference type="Proteomes" id="UP001162060">
    <property type="component" value="Unassembled WGS sequence"/>
</dbReference>
<evidence type="ECO:0000313" key="3">
    <source>
        <dbReference type="Proteomes" id="UP001162060"/>
    </source>
</evidence>
<organism evidence="2 3">
    <name type="scientific">Peronospora matthiolae</name>
    <dbReference type="NCBI Taxonomy" id="2874970"/>
    <lineage>
        <taxon>Eukaryota</taxon>
        <taxon>Sar</taxon>
        <taxon>Stramenopiles</taxon>
        <taxon>Oomycota</taxon>
        <taxon>Peronosporomycetes</taxon>
        <taxon>Peronosporales</taxon>
        <taxon>Peronosporaceae</taxon>
        <taxon>Peronospora</taxon>
    </lineage>
</organism>
<dbReference type="AlphaFoldDB" id="A0AAV1UMR1"/>
<protein>
    <submittedName>
        <fullName evidence="2">Uncharacterized protein</fullName>
    </submittedName>
</protein>
<dbReference type="InterPro" id="IPR019340">
    <property type="entry name" value="Histone_AcTrfase_su3"/>
</dbReference>
<name>A0AAV1UMR1_9STRA</name>
<feature type="region of interest" description="Disordered" evidence="1">
    <location>
        <begin position="122"/>
        <end position="145"/>
    </location>
</feature>
<sequence length="416" mass="46989">MDQPAPLQRKIPPLRVPWLPHEQFAATKVVCSTEDGLVSSSKGSLLKVVQELKRGRANVDKQLSQLDAQLVAISDYLDGKRSTMFPPNVIVYMEETQDTAVSSTAEGRRLCGAGAATGTDQFSGVVVNGDSSPPTPAEVEDDLQSETPCTTTGLWKYMYAYSFFKTITPECMDQALLLEDLDAFFENLESRSAEKDAISMDRKVERLESKFDENECASHDLDEFFMERLVASLCVVGAPASTNASHEVSVSELDDEDNRLYDTTATTSDTEIRHSRCLADVHSRGPKGLTRVLRHVGLAEGNDAEIAQDSLCNPMDDEISQEIRSLQRQLETCVRETNESKRKLWRIMDETKPWLSQGKEEEETTIKEYITMWRTKKELARKKKRREKRLQRRQAFRLHNGGNSKPLVSNIYIKQR</sequence>
<accession>A0AAV1UMR1</accession>
<reference evidence="2" key="1">
    <citation type="submission" date="2024-01" db="EMBL/GenBank/DDBJ databases">
        <authorList>
            <person name="Webb A."/>
        </authorList>
    </citation>
    <scope>NUCLEOTIDE SEQUENCE</scope>
    <source>
        <strain evidence="2">Pm1</strain>
    </source>
</reference>
<comment type="caution">
    <text evidence="2">The sequence shown here is derived from an EMBL/GenBank/DDBJ whole genome shotgun (WGS) entry which is preliminary data.</text>
</comment>
<dbReference type="EMBL" id="CAKLBY020000223">
    <property type="protein sequence ID" value="CAK7935901.1"/>
    <property type="molecule type" value="Genomic_DNA"/>
</dbReference>
<evidence type="ECO:0000256" key="1">
    <source>
        <dbReference type="SAM" id="MobiDB-lite"/>
    </source>
</evidence>